<feature type="region of interest" description="Disordered" evidence="5">
    <location>
        <begin position="191"/>
        <end position="211"/>
    </location>
</feature>
<gene>
    <name evidence="7" type="primary">AK9</name>
</gene>
<dbReference type="GO" id="GO:0005654">
    <property type="term" value="C:nucleoplasm"/>
    <property type="evidence" value="ECO:0007669"/>
    <property type="project" value="Ensembl"/>
</dbReference>
<feature type="compositionally biased region" description="Acidic residues" evidence="5">
    <location>
        <begin position="732"/>
        <end position="744"/>
    </location>
</feature>
<dbReference type="GO" id="GO:0046705">
    <property type="term" value="P:CDP biosynthetic process"/>
    <property type="evidence" value="ECO:0000318"/>
    <property type="project" value="GO_Central"/>
</dbReference>
<dbReference type="Gene3D" id="3.40.50.300">
    <property type="entry name" value="P-loop containing nucleotide triphosphate hydrolases"/>
    <property type="match status" value="4"/>
</dbReference>
<keyword evidence="2" id="KW-0547">Nucleotide-binding</keyword>
<dbReference type="eggNOG" id="KOG3078">
    <property type="taxonomic scope" value="Eukaryota"/>
</dbReference>
<evidence type="ECO:0000313" key="7">
    <source>
        <dbReference type="Ensembl" id="ENSMODP00000022393.3"/>
    </source>
</evidence>
<feature type="domain" description="AAA+ ATPase" evidence="6">
    <location>
        <begin position="1365"/>
        <end position="1481"/>
    </location>
</feature>
<dbReference type="GeneTree" id="ENSGT00740000115564"/>
<feature type="compositionally biased region" description="Acidic residues" evidence="5">
    <location>
        <begin position="709"/>
        <end position="722"/>
    </location>
</feature>
<dbReference type="GO" id="GO:0005829">
    <property type="term" value="C:cytosol"/>
    <property type="evidence" value="ECO:0007669"/>
    <property type="project" value="Ensembl"/>
</dbReference>
<dbReference type="SUPFAM" id="SSF52540">
    <property type="entry name" value="P-loop containing nucleoside triphosphate hydrolases"/>
    <property type="match status" value="4"/>
</dbReference>
<feature type="compositionally biased region" description="Basic and acidic residues" evidence="5">
    <location>
        <begin position="687"/>
        <end position="708"/>
    </location>
</feature>
<feature type="compositionally biased region" description="Acidic residues" evidence="5">
    <location>
        <begin position="1174"/>
        <end position="1213"/>
    </location>
</feature>
<feature type="compositionally biased region" description="Basic and acidic residues" evidence="5">
    <location>
        <begin position="534"/>
        <end position="544"/>
    </location>
</feature>
<dbReference type="InterPro" id="IPR000850">
    <property type="entry name" value="Adenylat/UMP-CMP_kin"/>
</dbReference>
<keyword evidence="8" id="KW-1185">Reference proteome</keyword>
<sequence>MTSSKAEEKFPFVDIFNEDEAERNFMLSKPLCIIIFGKPGVGKTTLAQKISQTWKCTLVEVLSLLEEHIHSGTQLGIMLTDILVKGQSIPEELVLRIMLEKLHSLEVIHFGYVLSGLPALSEDSVTIVEQIELIKNLSLKPDIIINIKCPDFDLSQRLCGQRQHSLTGFVYMREQWDPEFLESRRKKKKEFHKEKDKKAEEEVEEEVEEEEEEQVFIAEMQMMAEIFRHLVQKPEDFMENIEASIRQYRKELLHFLEEMMADHDSQFLIELDGNKSAEELHRAVIDRFECLGLRRAAVITRLQSSEEELSDIMENEELFRTLASYKLIAPRYRWRRSKWGRACPVALKEGNILMGLADLSVSFLGRMYCLSSEEALSAFMRNPRPYLLPPMPMPPCKVFIYGPKSSGKTTLCKLIAENYKAKVLDYVEIMEPHVQEAQKNYLDKAQAEATDAAIKSVTDRLLMEKMMKKTEEAEKAEEAKLEEKDSLRKTGEDEVGEKDAEEKGVEERISEHILEDGSEKEGTAITSTTSVKQTSEDLEGKAEPESSDIVVTADHPGVQELVDEAMKFAREITIELQFEEQADILEKVLNELAEKQKDRFPGAPKYGGWVMDNIPLNRELWLAIKEKGLLPDVVVGLEDSENQGKFLLTRLFLENIADIAAQVLKRKRDEAEEMRVLEMLSKRKSDEPTVKFKDKEKEPHDQPKRSLEEAIEETEVEAEEREMVESEQGAFEGEESETTAEAEAEAALGKEPEESEETDPYKGILPDYSEEDGYPDVPEMEPMKEHLRIYTNRWKSLEILIAETPLLQLLNLEIADKTPEELLKTVTDAMDKPFKYIGWEMGLEDYDEEADDFQAETEAEEELEEAEQEAEDEDDEERIKEKRRHLGDSRHFCPVSLQENFMLFPGPPDDGAKYREKVYYFSSIEAREKFLELSEEFVAHDEPLKAPPLRICLMGPRGAGKTVCGRWLAEKLGIFHIQYEEFLQEKIMVKTERKVGPEYDEEIEDETAARQELEEIAAQANVTLDEEKKRPRKELALTDEEEAIKTSLMDGEALPPEIMDIYLSEWWLKDPIRSTGFILDGFPRNLEEVQFLGEHGLCPDVAIGLVVEEQDIVERLLPEAIGKWKDKQAKKATRNKIIKEMKAKIRDDLIAKRRAELIAEREKRRKEPSKDEYESSEEEAEEEEEDNIEAILEEEFPKDEEEMTEEEEEQEEDAIDRIKIEMAEKFEVDLNNLQVIQDDFEKLLIPFITIVGGRKLHIVQYLFYKKLQNLVENRESIFEKCYPISLPLAQKMLGLTYKFPSSFGQWDPVKLYEGDAIKPLVNAANPTYPVIHRQYIYFLSSKINRDKFVKNPIKYIRQPKPKPAVPIKIAIVGPPKSGKTTVAKKFAREFGLMRLTAGDAMRMILNNHPETELALMLNWHLHKGLTTPDELATQSLETALMDNVCNTAGVVIDGYPVTKHQVDLLEARSIIPVIIFELQVPTKEIFRRALIDNKMNESLPYPVHNSSQILSIKNSCLNQNRVFIKEFYEVQHQNWCVIDGFHSKWWVWNEVLMNVQNMNKRIQLYLERVRAGKAASINKLCITPQELYSRLGEFGQYCPVSLAEKNELVDCSVTSSLEFAAEFRGHYYKMSSKKELDKFLETPEMYVPPLAPTPLPPPELLPKRLTVADVKNQFPKSAELLGYCPVTYLDGKQRYEALIPGNIEYALEYRKCIFLCESEEKLQKFLRLPEKYWDQKLPKKLPPIKEPISLTSLPLPGYLEQGAATSLIKAMNEVGCLKPKFPFQSIKKSALLYVALHLKAFNPKGSEYSRKKYKKKLEQFIERCELISYLGSKMTRKYKEPQFRAIDFDHKLQTFLSLKNMNPITG</sequence>
<feature type="region of interest" description="Disordered" evidence="5">
    <location>
        <begin position="1161"/>
        <end position="1213"/>
    </location>
</feature>
<evidence type="ECO:0000256" key="2">
    <source>
        <dbReference type="ARBA" id="ARBA00022741"/>
    </source>
</evidence>
<evidence type="ECO:0000256" key="4">
    <source>
        <dbReference type="SAM" id="Coils"/>
    </source>
</evidence>
<dbReference type="CDD" id="cd01428">
    <property type="entry name" value="ADK"/>
    <property type="match status" value="1"/>
</dbReference>
<dbReference type="Ensembl" id="ENSMODT00000022783.4">
    <property type="protein sequence ID" value="ENSMODP00000022393.3"/>
    <property type="gene ID" value="ENSMODG00000017956.4"/>
</dbReference>
<dbReference type="Proteomes" id="UP000002280">
    <property type="component" value="Chromosome 2"/>
</dbReference>
<dbReference type="GO" id="GO:0015630">
    <property type="term" value="C:microtubule cytoskeleton"/>
    <property type="evidence" value="ECO:0007669"/>
    <property type="project" value="Ensembl"/>
</dbReference>
<dbReference type="GO" id="GO:0006225">
    <property type="term" value="P:UDP biosynthetic process"/>
    <property type="evidence" value="ECO:0000318"/>
    <property type="project" value="GO_Central"/>
</dbReference>
<protein>
    <submittedName>
        <fullName evidence="7">Adenylate kinase 9</fullName>
    </submittedName>
</protein>
<reference evidence="7" key="2">
    <citation type="submission" date="2025-08" db="UniProtKB">
        <authorList>
            <consortium name="Ensembl"/>
        </authorList>
    </citation>
    <scope>IDENTIFICATION</scope>
</reference>
<evidence type="ECO:0000256" key="1">
    <source>
        <dbReference type="ARBA" id="ARBA00022679"/>
    </source>
</evidence>
<keyword evidence="1" id="KW-0808">Transferase</keyword>
<dbReference type="KEGG" id="mdo:100029154"/>
<reference evidence="7" key="3">
    <citation type="submission" date="2025-09" db="UniProtKB">
        <authorList>
            <consortium name="Ensembl"/>
        </authorList>
    </citation>
    <scope>IDENTIFICATION</scope>
</reference>
<feature type="domain" description="AAA+ ATPase" evidence="6">
    <location>
        <begin position="947"/>
        <end position="1273"/>
    </location>
</feature>
<dbReference type="GO" id="GO:0005524">
    <property type="term" value="F:ATP binding"/>
    <property type="evidence" value="ECO:0007669"/>
    <property type="project" value="InterPro"/>
</dbReference>
<feature type="compositionally biased region" description="Acidic residues" evidence="5">
    <location>
        <begin position="201"/>
        <end position="211"/>
    </location>
</feature>
<dbReference type="GO" id="GO:0031965">
    <property type="term" value="C:nuclear membrane"/>
    <property type="evidence" value="ECO:0007669"/>
    <property type="project" value="Ensembl"/>
</dbReference>
<dbReference type="SMART" id="SM00382">
    <property type="entry name" value="AAA"/>
    <property type="match status" value="4"/>
</dbReference>
<feature type="region of interest" description="Disordered" evidence="5">
    <location>
        <begin position="469"/>
        <end position="546"/>
    </location>
</feature>
<dbReference type="Bgee" id="ENSMODG00000017956">
    <property type="expression patterns" value="Expressed in spermatocyte and 5 other cell types or tissues"/>
</dbReference>
<feature type="domain" description="AAA+ ATPase" evidence="6">
    <location>
        <begin position="394"/>
        <end position="670"/>
    </location>
</feature>
<feature type="domain" description="AAA+ ATPase" evidence="6">
    <location>
        <begin position="29"/>
        <end position="333"/>
    </location>
</feature>
<dbReference type="GO" id="GO:0005634">
    <property type="term" value="C:nucleus"/>
    <property type="evidence" value="ECO:0000318"/>
    <property type="project" value="GO_Central"/>
</dbReference>
<feature type="compositionally biased region" description="Basic and acidic residues" evidence="5">
    <location>
        <begin position="469"/>
        <end position="522"/>
    </location>
</feature>
<dbReference type="CTD" id="221264"/>
<feature type="compositionally biased region" description="Acidic residues" evidence="5">
    <location>
        <begin position="861"/>
        <end position="876"/>
    </location>
</feature>
<evidence type="ECO:0000256" key="3">
    <source>
        <dbReference type="ARBA" id="ARBA00022777"/>
    </source>
</evidence>
<name>F7E330_MONDO</name>
<keyword evidence="4" id="KW-0175">Coiled coil</keyword>
<dbReference type="GO" id="GO:0005737">
    <property type="term" value="C:cytoplasm"/>
    <property type="evidence" value="ECO:0000318"/>
    <property type="project" value="GO_Central"/>
</dbReference>
<proteinExistence type="predicted"/>
<evidence type="ECO:0000259" key="6">
    <source>
        <dbReference type="SMART" id="SM00382"/>
    </source>
</evidence>
<feature type="compositionally biased region" description="Basic and acidic residues" evidence="5">
    <location>
        <begin position="191"/>
        <end position="200"/>
    </location>
</feature>
<dbReference type="GO" id="GO:0004550">
    <property type="term" value="F:nucleoside diphosphate kinase activity"/>
    <property type="evidence" value="ECO:0000318"/>
    <property type="project" value="GO_Central"/>
</dbReference>
<feature type="compositionally biased region" description="Polar residues" evidence="5">
    <location>
        <begin position="524"/>
        <end position="533"/>
    </location>
</feature>
<dbReference type="GO" id="GO:0033862">
    <property type="term" value="F:UMP kinase activity"/>
    <property type="evidence" value="ECO:0000318"/>
    <property type="project" value="GO_Central"/>
</dbReference>
<feature type="region of interest" description="Disordered" evidence="5">
    <location>
        <begin position="687"/>
        <end position="773"/>
    </location>
</feature>
<organism evidence="7 8">
    <name type="scientific">Monodelphis domestica</name>
    <name type="common">Gray short-tailed opossum</name>
    <dbReference type="NCBI Taxonomy" id="13616"/>
    <lineage>
        <taxon>Eukaryota</taxon>
        <taxon>Metazoa</taxon>
        <taxon>Chordata</taxon>
        <taxon>Craniata</taxon>
        <taxon>Vertebrata</taxon>
        <taxon>Euteleostomi</taxon>
        <taxon>Mammalia</taxon>
        <taxon>Metatheria</taxon>
        <taxon>Didelphimorphia</taxon>
        <taxon>Didelphidae</taxon>
        <taxon>Monodelphis</taxon>
    </lineage>
</organism>
<evidence type="ECO:0000256" key="5">
    <source>
        <dbReference type="SAM" id="MobiDB-lite"/>
    </source>
</evidence>
<dbReference type="FunCoup" id="F7E330">
    <property type="interactions" value="1367"/>
</dbReference>
<feature type="region of interest" description="Disordered" evidence="5">
    <location>
        <begin position="861"/>
        <end position="883"/>
    </location>
</feature>
<dbReference type="eggNOG" id="KOG3079">
    <property type="taxonomic scope" value="Eukaryota"/>
</dbReference>
<dbReference type="STRING" id="13616.ENSMODP00000022393"/>
<dbReference type="InParanoid" id="F7E330"/>
<dbReference type="Pfam" id="PF00406">
    <property type="entry name" value="ADK"/>
    <property type="match status" value="3"/>
</dbReference>
<keyword evidence="3" id="KW-0418">Kinase</keyword>
<feature type="coiled-coil region" evidence="4">
    <location>
        <begin position="1003"/>
        <end position="1030"/>
    </location>
</feature>
<dbReference type="OMA" id="MESVCGT"/>
<dbReference type="OrthoDB" id="439792at2759"/>
<dbReference type="InterPro" id="IPR027417">
    <property type="entry name" value="P-loop_NTPase"/>
</dbReference>
<dbReference type="InterPro" id="IPR003593">
    <property type="entry name" value="AAA+_ATPase"/>
</dbReference>
<dbReference type="HOGENOM" id="CLU_001764_0_0_1"/>
<accession>F7E330</accession>
<reference evidence="7 8" key="1">
    <citation type="journal article" date="2007" name="Nature">
        <title>Genome of the marsupial Monodelphis domestica reveals innovation in non-coding sequences.</title>
        <authorList>
            <person name="Mikkelsen T.S."/>
            <person name="Wakefield M.J."/>
            <person name="Aken B."/>
            <person name="Amemiya C.T."/>
            <person name="Chang J.L."/>
            <person name="Duke S."/>
            <person name="Garber M."/>
            <person name="Gentles A.J."/>
            <person name="Goodstadt L."/>
            <person name="Heger A."/>
            <person name="Jurka J."/>
            <person name="Kamal M."/>
            <person name="Mauceli E."/>
            <person name="Searle S.M."/>
            <person name="Sharpe T."/>
            <person name="Baker M.L."/>
            <person name="Batzer M.A."/>
            <person name="Benos P.V."/>
            <person name="Belov K."/>
            <person name="Clamp M."/>
            <person name="Cook A."/>
            <person name="Cuff J."/>
            <person name="Das R."/>
            <person name="Davidow L."/>
            <person name="Deakin J.E."/>
            <person name="Fazzari M.J."/>
            <person name="Glass J.L."/>
            <person name="Grabherr M."/>
            <person name="Greally J.M."/>
            <person name="Gu W."/>
            <person name="Hore T.A."/>
            <person name="Huttley G.A."/>
            <person name="Kleber M."/>
            <person name="Jirtle R.L."/>
            <person name="Koina E."/>
            <person name="Lee J.T."/>
            <person name="Mahony S."/>
            <person name="Marra M.A."/>
            <person name="Miller R.D."/>
            <person name="Nicholls R.D."/>
            <person name="Oda M."/>
            <person name="Papenfuss A.T."/>
            <person name="Parra Z.E."/>
            <person name="Pollock D.D."/>
            <person name="Ray D.A."/>
            <person name="Schein J.E."/>
            <person name="Speed T.P."/>
            <person name="Thompson K."/>
            <person name="VandeBerg J.L."/>
            <person name="Wade C.M."/>
            <person name="Walker J.A."/>
            <person name="Waters P.D."/>
            <person name="Webber C."/>
            <person name="Weidman J.R."/>
            <person name="Xie X."/>
            <person name="Zody M.C."/>
            <person name="Baldwin J."/>
            <person name="Abdouelleil A."/>
            <person name="Abdulkadir J."/>
            <person name="Abebe A."/>
            <person name="Abera B."/>
            <person name="Abreu J."/>
            <person name="Acer S.C."/>
            <person name="Aftuck L."/>
            <person name="Alexander A."/>
            <person name="An P."/>
            <person name="Anderson E."/>
            <person name="Anderson S."/>
            <person name="Arachi H."/>
            <person name="Azer M."/>
            <person name="Bachantsang P."/>
            <person name="Barry A."/>
            <person name="Bayul T."/>
            <person name="Berlin A."/>
            <person name="Bessette D."/>
            <person name="Bloom T."/>
            <person name="Bloom T."/>
            <person name="Boguslavskiy L."/>
            <person name="Bonnet C."/>
            <person name="Boukhgalter B."/>
            <person name="Bourzgui I."/>
            <person name="Brown A."/>
            <person name="Cahill P."/>
            <person name="Channer S."/>
            <person name="Cheshatsang Y."/>
            <person name="Chuda L."/>
            <person name="Citroen M."/>
            <person name="Collymore A."/>
            <person name="Cooke P."/>
            <person name="Costello M."/>
            <person name="D'Aco K."/>
            <person name="Daza R."/>
            <person name="De Haan G."/>
            <person name="DeGray S."/>
            <person name="DeMaso C."/>
            <person name="Dhargay N."/>
            <person name="Dooley K."/>
            <person name="Dooley E."/>
            <person name="Doricent M."/>
            <person name="Dorje P."/>
            <person name="Dorjee K."/>
            <person name="Dupes A."/>
            <person name="Elong R."/>
            <person name="Falk J."/>
            <person name="Farina A."/>
            <person name="Faro S."/>
            <person name="Ferguson D."/>
            <person name="Fisher S."/>
            <person name="Foley C.D."/>
            <person name="Franke A."/>
            <person name="Friedrich D."/>
            <person name="Gadbois L."/>
            <person name="Gearin G."/>
            <person name="Gearin C.R."/>
            <person name="Giannoukos G."/>
            <person name="Goode T."/>
            <person name="Graham J."/>
            <person name="Grandbois E."/>
            <person name="Grewal S."/>
            <person name="Gyaltsen K."/>
            <person name="Hafez N."/>
            <person name="Hagos B."/>
            <person name="Hall J."/>
            <person name="Henson C."/>
            <person name="Hollinger A."/>
            <person name="Honan T."/>
            <person name="Huard M.D."/>
            <person name="Hughes L."/>
            <person name="Hurhula B."/>
            <person name="Husby M.E."/>
            <person name="Kamat A."/>
            <person name="Kanga B."/>
            <person name="Kashin S."/>
            <person name="Khazanovich D."/>
            <person name="Kisner P."/>
            <person name="Lance K."/>
            <person name="Lara M."/>
            <person name="Lee W."/>
            <person name="Lennon N."/>
            <person name="Letendre F."/>
            <person name="LeVine R."/>
            <person name="Lipovsky A."/>
            <person name="Liu X."/>
            <person name="Liu J."/>
            <person name="Liu S."/>
            <person name="Lokyitsang T."/>
            <person name="Lokyitsang Y."/>
            <person name="Lubonja R."/>
            <person name="Lui A."/>
            <person name="MacDonald P."/>
            <person name="Magnisalis V."/>
            <person name="Maru K."/>
            <person name="Matthews C."/>
            <person name="McCusker W."/>
            <person name="McDonough S."/>
            <person name="Mehta T."/>
            <person name="Meldrim J."/>
            <person name="Meneus L."/>
            <person name="Mihai O."/>
            <person name="Mihalev A."/>
            <person name="Mihova T."/>
            <person name="Mittelman R."/>
            <person name="Mlenga V."/>
            <person name="Montmayeur A."/>
            <person name="Mulrain L."/>
            <person name="Navidi A."/>
            <person name="Naylor J."/>
            <person name="Negash T."/>
            <person name="Nguyen T."/>
            <person name="Nguyen N."/>
            <person name="Nicol R."/>
            <person name="Norbu C."/>
            <person name="Norbu N."/>
            <person name="Novod N."/>
            <person name="O'Neill B."/>
            <person name="Osman S."/>
            <person name="Markiewicz E."/>
            <person name="Oyono O.L."/>
            <person name="Patti C."/>
            <person name="Phunkhang P."/>
            <person name="Pierre F."/>
            <person name="Priest M."/>
            <person name="Raghuraman S."/>
            <person name="Rege F."/>
            <person name="Reyes R."/>
            <person name="Rise C."/>
            <person name="Rogov P."/>
            <person name="Ross K."/>
            <person name="Ryan E."/>
            <person name="Settipalli S."/>
            <person name="Shea T."/>
            <person name="Sherpa N."/>
            <person name="Shi L."/>
            <person name="Shih D."/>
            <person name="Sparrow T."/>
            <person name="Spaulding J."/>
            <person name="Stalker J."/>
            <person name="Stange-Thomann N."/>
            <person name="Stavropoulos S."/>
            <person name="Stone C."/>
            <person name="Strader C."/>
            <person name="Tesfaye S."/>
            <person name="Thomson T."/>
            <person name="Thoulutsang Y."/>
            <person name="Thoulutsang D."/>
            <person name="Topham K."/>
            <person name="Topping I."/>
            <person name="Tsamla T."/>
            <person name="Vassiliev H."/>
            <person name="Vo A."/>
            <person name="Wangchuk T."/>
            <person name="Wangdi T."/>
            <person name="Weiand M."/>
            <person name="Wilkinson J."/>
            <person name="Wilson A."/>
            <person name="Yadav S."/>
            <person name="Young G."/>
            <person name="Yu Q."/>
            <person name="Zembek L."/>
            <person name="Zhong D."/>
            <person name="Zimmer A."/>
            <person name="Zwirko Z."/>
            <person name="Jaffe D.B."/>
            <person name="Alvarez P."/>
            <person name="Brockman W."/>
            <person name="Butler J."/>
            <person name="Chin C."/>
            <person name="Gnerre S."/>
            <person name="MacCallum I."/>
            <person name="Graves J.A."/>
            <person name="Ponting C.P."/>
            <person name="Breen M."/>
            <person name="Samollow P.B."/>
            <person name="Lander E.S."/>
            <person name="Lindblad-Toh K."/>
        </authorList>
    </citation>
    <scope>NUCLEOTIDE SEQUENCE [LARGE SCALE GENOMIC DNA]</scope>
</reference>
<dbReference type="GeneID" id="100029154"/>
<evidence type="ECO:0000313" key="8">
    <source>
        <dbReference type="Proteomes" id="UP000002280"/>
    </source>
</evidence>
<dbReference type="PANTHER" id="PTHR23359">
    <property type="entry name" value="NUCLEOTIDE KINASE"/>
    <property type="match status" value="1"/>
</dbReference>